<dbReference type="AlphaFoldDB" id="A0A7N1A417"/>
<dbReference type="EnsemblPlants" id="Kaladp0076s0382.1.v1.1">
    <property type="protein sequence ID" value="Kaladp0076s0382.1.v1.1"/>
    <property type="gene ID" value="Kaladp0076s0382.v1.1"/>
</dbReference>
<evidence type="ECO:0000313" key="1">
    <source>
        <dbReference type="EnsemblPlants" id="Kaladp0076s0382.1.v1.1"/>
    </source>
</evidence>
<evidence type="ECO:0008006" key="3">
    <source>
        <dbReference type="Google" id="ProtNLM"/>
    </source>
</evidence>
<dbReference type="OMA" id="IDITEFC"/>
<dbReference type="InterPro" id="IPR039933">
    <property type="entry name" value="XRI1"/>
</dbReference>
<dbReference type="GO" id="GO:0007140">
    <property type="term" value="P:male meiotic nuclear division"/>
    <property type="evidence" value="ECO:0007669"/>
    <property type="project" value="InterPro"/>
</dbReference>
<reference evidence="1" key="1">
    <citation type="submission" date="2021-01" db="UniProtKB">
        <authorList>
            <consortium name="EnsemblPlants"/>
        </authorList>
    </citation>
    <scope>IDENTIFICATION</scope>
</reference>
<accession>A0A7N1A417</accession>
<protein>
    <recommendedName>
        <fullName evidence="3">Protein XRI1</fullName>
    </recommendedName>
</protein>
<dbReference type="Gramene" id="Kaladp0076s0382.1.v1.1">
    <property type="protein sequence ID" value="Kaladp0076s0382.1.v1.1"/>
    <property type="gene ID" value="Kaladp0076s0382.v1.1"/>
</dbReference>
<dbReference type="Proteomes" id="UP000594263">
    <property type="component" value="Unplaced"/>
</dbReference>
<keyword evidence="2" id="KW-1185">Reference proteome</keyword>
<proteinExistence type="predicted"/>
<evidence type="ECO:0000313" key="2">
    <source>
        <dbReference type="Proteomes" id="UP000594263"/>
    </source>
</evidence>
<sequence>MDFDDGDGGTWKWQDMDCSLPEGPRYEISPLTEVTTNQEDKSYMTDDGTPVKACVDVSVRGSDSDNLMKESEECKVNSSQSKRRRMLQFTNEAMEFPLCTEELPSFYLKSKAREESVESLLPEISPWEDPSSDSMSTPNFEMMEPDQWLAELLNDTDMTEDTTFLEEASDFQFDISDIDVARPNHEAEARPVEHCAPPPPKPAPKRVTGKVIFKGRKSYIQAPIKLASSVAYPFTFIKPCPAKGGMTLDDINQKIHTPPKKPDPIPPNLPKSAFSGKLVVGKTRIRTEGGKGSITIMRTRG</sequence>
<dbReference type="GO" id="GO:0007143">
    <property type="term" value="P:female meiotic nuclear division"/>
    <property type="evidence" value="ECO:0007669"/>
    <property type="project" value="InterPro"/>
</dbReference>
<organism evidence="1 2">
    <name type="scientific">Kalanchoe fedtschenkoi</name>
    <name type="common">Lavender scallops</name>
    <name type="synonym">South American air plant</name>
    <dbReference type="NCBI Taxonomy" id="63787"/>
    <lineage>
        <taxon>Eukaryota</taxon>
        <taxon>Viridiplantae</taxon>
        <taxon>Streptophyta</taxon>
        <taxon>Embryophyta</taxon>
        <taxon>Tracheophyta</taxon>
        <taxon>Spermatophyta</taxon>
        <taxon>Magnoliopsida</taxon>
        <taxon>eudicotyledons</taxon>
        <taxon>Gunneridae</taxon>
        <taxon>Pentapetalae</taxon>
        <taxon>Saxifragales</taxon>
        <taxon>Crassulaceae</taxon>
        <taxon>Kalanchoe</taxon>
    </lineage>
</organism>
<dbReference type="PANTHER" id="PTHR33385">
    <property type="entry name" value="PROTEIN XRI1"/>
    <property type="match status" value="1"/>
</dbReference>
<dbReference type="PANTHER" id="PTHR33385:SF4">
    <property type="entry name" value="PROTEIN XRI1"/>
    <property type="match status" value="1"/>
</dbReference>
<name>A0A7N1A417_KALFE</name>